<accession>A0A0E9MSR9</accession>
<proteinExistence type="predicted"/>
<dbReference type="EMBL" id="BBWU01000049">
    <property type="protein sequence ID" value="GAO40619.1"/>
    <property type="molecule type" value="Genomic_DNA"/>
</dbReference>
<name>A0A0E9MSR9_9SPHN</name>
<dbReference type="Proteomes" id="UP000033202">
    <property type="component" value="Unassembled WGS sequence"/>
</dbReference>
<dbReference type="AlphaFoldDB" id="A0A0E9MSR9"/>
<keyword evidence="3" id="KW-1185">Reference proteome</keyword>
<evidence type="ECO:0000256" key="1">
    <source>
        <dbReference type="SAM" id="SignalP"/>
    </source>
</evidence>
<comment type="caution">
    <text evidence="2">The sequence shown here is derived from an EMBL/GenBank/DDBJ whole genome shotgun (WGS) entry which is preliminary data.</text>
</comment>
<organism evidence="2 3">
    <name type="scientific">Sphingomonas changbaiensis NBRC 104936</name>
    <dbReference type="NCBI Taxonomy" id="1219043"/>
    <lineage>
        <taxon>Bacteria</taxon>
        <taxon>Pseudomonadati</taxon>
        <taxon>Pseudomonadota</taxon>
        <taxon>Alphaproteobacteria</taxon>
        <taxon>Sphingomonadales</taxon>
        <taxon>Sphingomonadaceae</taxon>
        <taxon>Sphingomonas</taxon>
    </lineage>
</organism>
<gene>
    <name evidence="2" type="ORF">SCH01S_49_00330</name>
</gene>
<keyword evidence="1" id="KW-0732">Signal</keyword>
<evidence type="ECO:0000313" key="3">
    <source>
        <dbReference type="Proteomes" id="UP000033202"/>
    </source>
</evidence>
<sequence>MAIRLASCVASALLAFASPAMATDTLAVPNAAQIQWAVFGSNVFFRNLNDFDSSWLGCCYNYWLDLTTDGGRAMFAAFLTARTNGSAILLTVPAKGTASAINQLGNW</sequence>
<reference evidence="2 3" key="1">
    <citation type="submission" date="2015-04" db="EMBL/GenBank/DDBJ databases">
        <title>Whole genome shotgun sequence of Sphingomonas changbaiensis NBRC 104936.</title>
        <authorList>
            <person name="Katano-Makiyama Y."/>
            <person name="Hosoyama A."/>
            <person name="Hashimoto M."/>
            <person name="Noguchi M."/>
            <person name="Tsuchikane K."/>
            <person name="Ohji S."/>
            <person name="Yamazoe A."/>
            <person name="Ichikawa N."/>
            <person name="Kimura A."/>
            <person name="Fujita N."/>
        </authorList>
    </citation>
    <scope>NUCLEOTIDE SEQUENCE [LARGE SCALE GENOMIC DNA]</scope>
    <source>
        <strain evidence="2 3">NBRC 104936</strain>
    </source>
</reference>
<feature type="signal peptide" evidence="1">
    <location>
        <begin position="1"/>
        <end position="22"/>
    </location>
</feature>
<evidence type="ECO:0000313" key="2">
    <source>
        <dbReference type="EMBL" id="GAO40619.1"/>
    </source>
</evidence>
<protein>
    <submittedName>
        <fullName evidence="2">Uncharacterized protein</fullName>
    </submittedName>
</protein>
<feature type="chain" id="PRO_5002429660" evidence="1">
    <location>
        <begin position="23"/>
        <end position="107"/>
    </location>
</feature>